<reference evidence="3 4" key="2">
    <citation type="journal article" date="2009" name="PLoS ONE">
        <title>An integrated genetic and cytogenetic map of the cucumber genome.</title>
        <authorList>
            <person name="Ren Y."/>
            <person name="Zhang Z."/>
            <person name="Liu J."/>
            <person name="Staub J.E."/>
            <person name="Han Y."/>
            <person name="Cheng Z."/>
            <person name="Li X."/>
            <person name="Lu J."/>
            <person name="Miao H."/>
            <person name="Kang H."/>
            <person name="Xie B."/>
            <person name="Gu X."/>
            <person name="Wang X."/>
            <person name="Du Y."/>
            <person name="Jin W."/>
            <person name="Huang S."/>
        </authorList>
    </citation>
    <scope>NUCLEOTIDE SEQUENCE [LARGE SCALE GENOMIC DNA]</scope>
    <source>
        <strain evidence="4">cv. 9930</strain>
    </source>
</reference>
<evidence type="ECO:0000256" key="2">
    <source>
        <dbReference type="SAM" id="SignalP"/>
    </source>
</evidence>
<feature type="chain" id="PRO_5001966474" evidence="2">
    <location>
        <begin position="24"/>
        <end position="81"/>
    </location>
</feature>
<feature type="signal peptide" evidence="2">
    <location>
        <begin position="1"/>
        <end position="23"/>
    </location>
</feature>
<accession>A0A0A0LV16</accession>
<evidence type="ECO:0000256" key="1">
    <source>
        <dbReference type="SAM" id="MobiDB-lite"/>
    </source>
</evidence>
<reference evidence="3 4" key="3">
    <citation type="journal article" date="2010" name="BMC Genomics">
        <title>Transcriptome sequencing and comparative analysis of cucumber flowers with different sex types.</title>
        <authorList>
            <person name="Guo S."/>
            <person name="Zheng Y."/>
            <person name="Joung J.G."/>
            <person name="Liu S."/>
            <person name="Zhang Z."/>
            <person name="Crasta O.R."/>
            <person name="Sobral B.W."/>
            <person name="Xu Y."/>
            <person name="Huang S."/>
            <person name="Fei Z."/>
        </authorList>
    </citation>
    <scope>NUCLEOTIDE SEQUENCE [LARGE SCALE GENOMIC DNA]</scope>
    <source>
        <strain evidence="4">cv. 9930</strain>
    </source>
</reference>
<proteinExistence type="predicted"/>
<reference evidence="3 4" key="4">
    <citation type="journal article" date="2011" name="BMC Genomics">
        <title>RNA-Seq improves annotation of protein-coding genes in the cucumber genome.</title>
        <authorList>
            <person name="Li Z."/>
            <person name="Zhang Z."/>
            <person name="Yan P."/>
            <person name="Huang S."/>
            <person name="Fei Z."/>
            <person name="Lin K."/>
        </authorList>
    </citation>
    <scope>NUCLEOTIDE SEQUENCE [LARGE SCALE GENOMIC DNA]</scope>
    <source>
        <strain evidence="4">cv. 9930</strain>
    </source>
</reference>
<evidence type="ECO:0000313" key="4">
    <source>
        <dbReference type="Proteomes" id="UP000029981"/>
    </source>
</evidence>
<sequence length="81" mass="9450">MRRLTLAAILMLVLITSVMLIEGTTLRSPRRLIDINKQREREINENEKAKTRRPNDSGEYNHHGCLRRDVDCWSNAKQSTD</sequence>
<dbReference type="EMBL" id="CM002922">
    <property type="protein sequence ID" value="KGN64824.1"/>
    <property type="molecule type" value="Genomic_DNA"/>
</dbReference>
<reference evidence="3 4" key="1">
    <citation type="journal article" date="2009" name="Nat. Genet.">
        <title>The genome of the cucumber, Cucumis sativus L.</title>
        <authorList>
            <person name="Huang S."/>
            <person name="Li R."/>
            <person name="Zhang Z."/>
            <person name="Li L."/>
            <person name="Gu X."/>
            <person name="Fan W."/>
            <person name="Lucas W.J."/>
            <person name="Wang X."/>
            <person name="Xie B."/>
            <person name="Ni P."/>
            <person name="Ren Y."/>
            <person name="Zhu H."/>
            <person name="Li J."/>
            <person name="Lin K."/>
            <person name="Jin W."/>
            <person name="Fei Z."/>
            <person name="Li G."/>
            <person name="Staub J."/>
            <person name="Kilian A."/>
            <person name="van der Vossen E.A."/>
            <person name="Wu Y."/>
            <person name="Guo J."/>
            <person name="He J."/>
            <person name="Jia Z."/>
            <person name="Ren Y."/>
            <person name="Tian G."/>
            <person name="Lu Y."/>
            <person name="Ruan J."/>
            <person name="Qian W."/>
            <person name="Wang M."/>
            <person name="Huang Q."/>
            <person name="Li B."/>
            <person name="Xuan Z."/>
            <person name="Cao J."/>
            <person name="Asan"/>
            <person name="Wu Z."/>
            <person name="Zhang J."/>
            <person name="Cai Q."/>
            <person name="Bai Y."/>
            <person name="Zhao B."/>
            <person name="Han Y."/>
            <person name="Li Y."/>
            <person name="Li X."/>
            <person name="Wang S."/>
            <person name="Shi Q."/>
            <person name="Liu S."/>
            <person name="Cho W.K."/>
            <person name="Kim J.Y."/>
            <person name="Xu Y."/>
            <person name="Heller-Uszynska K."/>
            <person name="Miao H."/>
            <person name="Cheng Z."/>
            <person name="Zhang S."/>
            <person name="Wu J."/>
            <person name="Yang Y."/>
            <person name="Kang H."/>
            <person name="Li M."/>
            <person name="Liang H."/>
            <person name="Ren X."/>
            <person name="Shi Z."/>
            <person name="Wen M."/>
            <person name="Jian M."/>
            <person name="Yang H."/>
            <person name="Zhang G."/>
            <person name="Yang Z."/>
            <person name="Chen R."/>
            <person name="Liu S."/>
            <person name="Li J."/>
            <person name="Ma L."/>
            <person name="Liu H."/>
            <person name="Zhou Y."/>
            <person name="Zhao J."/>
            <person name="Fang X."/>
            <person name="Li G."/>
            <person name="Fang L."/>
            <person name="Li Y."/>
            <person name="Liu D."/>
            <person name="Zheng H."/>
            <person name="Zhang Y."/>
            <person name="Qin N."/>
            <person name="Li Z."/>
            <person name="Yang G."/>
            <person name="Yang S."/>
            <person name="Bolund L."/>
            <person name="Kristiansen K."/>
            <person name="Zheng H."/>
            <person name="Li S."/>
            <person name="Zhang X."/>
            <person name="Yang H."/>
            <person name="Wang J."/>
            <person name="Sun R."/>
            <person name="Zhang B."/>
            <person name="Jiang S."/>
            <person name="Wang J."/>
            <person name="Du Y."/>
            <person name="Li S."/>
        </authorList>
    </citation>
    <scope>NUCLEOTIDE SEQUENCE [LARGE SCALE GENOMIC DNA]</scope>
    <source>
        <strain evidence="4">cv. 9930</strain>
    </source>
</reference>
<gene>
    <name evidence="3" type="ORF">Csa_1G119910</name>
</gene>
<dbReference type="Proteomes" id="UP000029981">
    <property type="component" value="Chromosome 1"/>
</dbReference>
<protein>
    <submittedName>
        <fullName evidence="3">Uncharacterized protein</fullName>
    </submittedName>
</protein>
<feature type="region of interest" description="Disordered" evidence="1">
    <location>
        <begin position="43"/>
        <end position="64"/>
    </location>
</feature>
<keyword evidence="2" id="KW-0732">Signal</keyword>
<dbReference type="AlphaFoldDB" id="A0A0A0LV16"/>
<name>A0A0A0LV16_CUCSA</name>
<organism evidence="3 4">
    <name type="scientific">Cucumis sativus</name>
    <name type="common">Cucumber</name>
    <dbReference type="NCBI Taxonomy" id="3659"/>
    <lineage>
        <taxon>Eukaryota</taxon>
        <taxon>Viridiplantae</taxon>
        <taxon>Streptophyta</taxon>
        <taxon>Embryophyta</taxon>
        <taxon>Tracheophyta</taxon>
        <taxon>Spermatophyta</taxon>
        <taxon>Magnoliopsida</taxon>
        <taxon>eudicotyledons</taxon>
        <taxon>Gunneridae</taxon>
        <taxon>Pentapetalae</taxon>
        <taxon>rosids</taxon>
        <taxon>fabids</taxon>
        <taxon>Cucurbitales</taxon>
        <taxon>Cucurbitaceae</taxon>
        <taxon>Benincaseae</taxon>
        <taxon>Cucumis</taxon>
    </lineage>
</organism>
<keyword evidence="4" id="KW-1185">Reference proteome</keyword>
<evidence type="ECO:0000313" key="3">
    <source>
        <dbReference type="EMBL" id="KGN64824.1"/>
    </source>
</evidence>
<dbReference type="Gramene" id="KGN64824">
    <property type="protein sequence ID" value="KGN64824"/>
    <property type="gene ID" value="Csa_1G119910"/>
</dbReference>